<dbReference type="InterPro" id="IPR050224">
    <property type="entry name" value="TALE_homeobox"/>
</dbReference>
<dbReference type="PROSITE" id="PS50071">
    <property type="entry name" value="HOMEOBOX_2"/>
    <property type="match status" value="1"/>
</dbReference>
<dbReference type="Gene3D" id="1.10.10.60">
    <property type="entry name" value="Homeodomain-like"/>
    <property type="match status" value="1"/>
</dbReference>
<proteinExistence type="predicted"/>
<protein>
    <recommendedName>
        <fullName evidence="7">Homeobox domain-containing protein</fullName>
    </recommendedName>
</protein>
<organism evidence="8 9">
    <name type="scientific">Dryococelus australis</name>
    <dbReference type="NCBI Taxonomy" id="614101"/>
    <lineage>
        <taxon>Eukaryota</taxon>
        <taxon>Metazoa</taxon>
        <taxon>Ecdysozoa</taxon>
        <taxon>Arthropoda</taxon>
        <taxon>Hexapoda</taxon>
        <taxon>Insecta</taxon>
        <taxon>Pterygota</taxon>
        <taxon>Neoptera</taxon>
        <taxon>Polyneoptera</taxon>
        <taxon>Phasmatodea</taxon>
        <taxon>Verophasmatodea</taxon>
        <taxon>Anareolatae</taxon>
        <taxon>Phasmatidae</taxon>
        <taxon>Eurycanthinae</taxon>
        <taxon>Dryococelus</taxon>
    </lineage>
</organism>
<dbReference type="SMART" id="SM00389">
    <property type="entry name" value="HOX"/>
    <property type="match status" value="1"/>
</dbReference>
<feature type="DNA-binding region" description="Homeobox" evidence="5">
    <location>
        <begin position="508"/>
        <end position="543"/>
    </location>
</feature>
<sequence>MEQTDFLLPLSPTLLSVSQPCTFLPPLTCQNAAERGSYQIKNKTCPLLATPTWLAFHMPPAGSKANSDPDERVRIGHADALNRLPQLVNTCDVPPVVNVLMLEEIREAPLDARAMLQLYPRTMENRPDIPGQGVQEGKLHKFKEDDPVLICNYVVAGPKSAVFREATPAGFLSNFTRGSTVVSRVSWKHMTGDRFLLVGIVMGDAVGRQVFSGTSCFPCFCIPHFTLCDCYPCTLMEVITYETMKLRLLQVLAVWYGLPLTSALQMLAADEGSHALQYPSPTHCLDHVRRQPPMYHQSALPDKEEQRKLCFTCVYRKDVSKSELTKEYFHVKSYLQENKDNLELLHVHNDSDYENCVEAEVKIKEVDKDLQGVEVTVQIIDPFCMNDVRTHALPAWLCLAGARVSSIGLPPEQHSEGDVSAMQKELTSWTRSYVNGKVNRTQHAQPCVADAQRAALVCFPSRAERATSEHLNNLSIFSVEHGLLRALDVNYVIGNWDSGKCRKKLHPYPTEDEKRQIATQTNLTLLQVNNWFINARRRILQPMLDASNPGTEQPGNNLHNKNGSGKKSKSSGTGSSKQAAQRFWPENIASLQPQLSLSESNGTHGTHTAGNSLTQDVTRDIPRLCSMVMMMVMSIKVKASANQLGLARDSFRGWSRPSKTLHPGMKCGWMVVYSN</sequence>
<evidence type="ECO:0000256" key="3">
    <source>
        <dbReference type="ARBA" id="ARBA00023155"/>
    </source>
</evidence>
<dbReference type="EMBL" id="JARBHB010000004">
    <property type="protein sequence ID" value="KAJ8885163.1"/>
    <property type="molecule type" value="Genomic_DNA"/>
</dbReference>
<dbReference type="InterPro" id="IPR001356">
    <property type="entry name" value="HD"/>
</dbReference>
<dbReference type="Proteomes" id="UP001159363">
    <property type="component" value="Chromosome X"/>
</dbReference>
<evidence type="ECO:0000259" key="7">
    <source>
        <dbReference type="PROSITE" id="PS50071"/>
    </source>
</evidence>
<keyword evidence="3 5" id="KW-0371">Homeobox</keyword>
<feature type="region of interest" description="Disordered" evidence="6">
    <location>
        <begin position="545"/>
        <end position="580"/>
    </location>
</feature>
<name>A0ABQ9HLB7_9NEOP</name>
<dbReference type="InterPro" id="IPR009057">
    <property type="entry name" value="Homeodomain-like_sf"/>
</dbReference>
<keyword evidence="9" id="KW-1185">Reference proteome</keyword>
<evidence type="ECO:0000256" key="1">
    <source>
        <dbReference type="ARBA" id="ARBA00004123"/>
    </source>
</evidence>
<dbReference type="SUPFAM" id="SSF46689">
    <property type="entry name" value="Homeodomain-like"/>
    <property type="match status" value="1"/>
</dbReference>
<evidence type="ECO:0000256" key="2">
    <source>
        <dbReference type="ARBA" id="ARBA00023125"/>
    </source>
</evidence>
<dbReference type="InterPro" id="IPR008422">
    <property type="entry name" value="KN_HD"/>
</dbReference>
<evidence type="ECO:0000256" key="4">
    <source>
        <dbReference type="ARBA" id="ARBA00023242"/>
    </source>
</evidence>
<evidence type="ECO:0000313" key="9">
    <source>
        <dbReference type="Proteomes" id="UP001159363"/>
    </source>
</evidence>
<accession>A0ABQ9HLB7</accession>
<evidence type="ECO:0000256" key="5">
    <source>
        <dbReference type="PROSITE-ProRule" id="PRU00108"/>
    </source>
</evidence>
<comment type="caution">
    <text evidence="8">The sequence shown here is derived from an EMBL/GenBank/DDBJ whole genome shotgun (WGS) entry which is preliminary data.</text>
</comment>
<evidence type="ECO:0000256" key="6">
    <source>
        <dbReference type="SAM" id="MobiDB-lite"/>
    </source>
</evidence>
<keyword evidence="4 5" id="KW-0539">Nucleus</keyword>
<dbReference type="PANTHER" id="PTHR11850">
    <property type="entry name" value="HOMEOBOX PROTEIN TRANSCRIPTION FACTORS"/>
    <property type="match status" value="1"/>
</dbReference>
<feature type="domain" description="Homeobox" evidence="7">
    <location>
        <begin position="506"/>
        <end position="542"/>
    </location>
</feature>
<comment type="subcellular location">
    <subcellularLocation>
        <location evidence="1 5">Nucleus</location>
    </subcellularLocation>
</comment>
<gene>
    <name evidence="8" type="ORF">PR048_011359</name>
</gene>
<keyword evidence="2 5" id="KW-0238">DNA-binding</keyword>
<dbReference type="CDD" id="cd00086">
    <property type="entry name" value="homeodomain"/>
    <property type="match status" value="1"/>
</dbReference>
<dbReference type="Pfam" id="PF05920">
    <property type="entry name" value="Homeobox_KN"/>
    <property type="match status" value="1"/>
</dbReference>
<evidence type="ECO:0000313" key="8">
    <source>
        <dbReference type="EMBL" id="KAJ8885163.1"/>
    </source>
</evidence>
<reference evidence="8 9" key="1">
    <citation type="submission" date="2023-02" db="EMBL/GenBank/DDBJ databases">
        <title>LHISI_Scaffold_Assembly.</title>
        <authorList>
            <person name="Stuart O.P."/>
            <person name="Cleave R."/>
            <person name="Magrath M.J.L."/>
            <person name="Mikheyev A.S."/>
        </authorList>
    </citation>
    <scope>NUCLEOTIDE SEQUENCE [LARGE SCALE GENOMIC DNA]</scope>
    <source>
        <strain evidence="8">Daus_M_001</strain>
        <tissue evidence="8">Leg muscle</tissue>
    </source>
</reference>